<dbReference type="PANTHER" id="PTHR43102">
    <property type="entry name" value="SLR1143 PROTEIN"/>
    <property type="match status" value="1"/>
</dbReference>
<gene>
    <name evidence="4" type="ORF">KTU01_07610</name>
</gene>
<feature type="domain" description="GAF" evidence="2">
    <location>
        <begin position="41"/>
        <end position="182"/>
    </location>
</feature>
<evidence type="ECO:0000313" key="5">
    <source>
        <dbReference type="Proteomes" id="UP000321103"/>
    </source>
</evidence>
<evidence type="ECO:0000313" key="4">
    <source>
        <dbReference type="EMBL" id="GEO94638.1"/>
    </source>
</evidence>
<evidence type="ECO:0000259" key="3">
    <source>
        <dbReference type="SMART" id="SM00331"/>
    </source>
</evidence>
<keyword evidence="5" id="KW-1185">Reference proteome</keyword>
<dbReference type="SMART" id="SM00065">
    <property type="entry name" value="GAF"/>
    <property type="match status" value="1"/>
</dbReference>
<dbReference type="RefSeq" id="WP_186815607.1">
    <property type="nucleotide sequence ID" value="NZ_BJZS01000022.1"/>
</dbReference>
<dbReference type="Proteomes" id="UP000321103">
    <property type="component" value="Unassembled WGS sequence"/>
</dbReference>
<feature type="region of interest" description="Disordered" evidence="1">
    <location>
        <begin position="253"/>
        <end position="272"/>
    </location>
</feature>
<accession>A0A512IAA1</accession>
<dbReference type="Pfam" id="PF07228">
    <property type="entry name" value="SpoIIE"/>
    <property type="match status" value="1"/>
</dbReference>
<name>A0A512IAA1_9MICC</name>
<organism evidence="4 5">
    <name type="scientific">Kocuria turfanensis</name>
    <dbReference type="NCBI Taxonomy" id="388357"/>
    <lineage>
        <taxon>Bacteria</taxon>
        <taxon>Bacillati</taxon>
        <taxon>Actinomycetota</taxon>
        <taxon>Actinomycetes</taxon>
        <taxon>Micrococcales</taxon>
        <taxon>Micrococcaceae</taxon>
        <taxon>Kocuria</taxon>
    </lineage>
</organism>
<feature type="domain" description="PPM-type phosphatase" evidence="3">
    <location>
        <begin position="196"/>
        <end position="411"/>
    </location>
</feature>
<evidence type="ECO:0000256" key="1">
    <source>
        <dbReference type="SAM" id="MobiDB-lite"/>
    </source>
</evidence>
<dbReference type="AlphaFoldDB" id="A0A512IAA1"/>
<dbReference type="Pfam" id="PF01590">
    <property type="entry name" value="GAF"/>
    <property type="match status" value="1"/>
</dbReference>
<sequence>MTGSPGATPPVGGPSGVPPAQDAQELARLAALHELGLLDTAPEERFERIVSLARLVFQVPVAAIALVDADRQWVKAASGLDAGVSVPLRYSPCHYTVQQPGALVLEDTARGTRAVDTTVVRQGMRFYAGQPLRARTGERVGSLCIMDAVPRAFSADEQEVLAQFGQLVERELAATGELAAAGAAQRVLLPAGSVGVPGYELAGRCTPARRAGGSYFDWAAEDGRVQLEAADVLGAETASAAVTSGLRALLRATGPGRPRRRPVERTVERSSVGAPAAADGAGAFVTAFAATLEAAGGTLVYVLAGYGAALVLGADGGVRRLAGSGPALGLSPAYGSGWDVRTAALDPGETLLVLTDGFLGLSPDAQPAGGLDAVARRYPGGIGADEAVDLATAWAVTEGHPIDLTVLALHRLPAPSPSSGPGSG</sequence>
<protein>
    <recommendedName>
        <fullName evidence="6">GAF domain-containing protein</fullName>
    </recommendedName>
</protein>
<dbReference type="InterPro" id="IPR001932">
    <property type="entry name" value="PPM-type_phosphatase-like_dom"/>
</dbReference>
<dbReference type="SUPFAM" id="SSF55781">
    <property type="entry name" value="GAF domain-like"/>
    <property type="match status" value="1"/>
</dbReference>
<dbReference type="STRING" id="388357.GCA_001580365_03279"/>
<evidence type="ECO:0008006" key="6">
    <source>
        <dbReference type="Google" id="ProtNLM"/>
    </source>
</evidence>
<feature type="region of interest" description="Disordered" evidence="1">
    <location>
        <begin position="1"/>
        <end position="20"/>
    </location>
</feature>
<dbReference type="SMART" id="SM00331">
    <property type="entry name" value="PP2C_SIG"/>
    <property type="match status" value="1"/>
</dbReference>
<dbReference type="Gene3D" id="3.30.450.40">
    <property type="match status" value="1"/>
</dbReference>
<dbReference type="InterPro" id="IPR003018">
    <property type="entry name" value="GAF"/>
</dbReference>
<dbReference type="Gene3D" id="3.60.40.10">
    <property type="entry name" value="PPM-type phosphatase domain"/>
    <property type="match status" value="1"/>
</dbReference>
<comment type="caution">
    <text evidence="4">The sequence shown here is derived from an EMBL/GenBank/DDBJ whole genome shotgun (WGS) entry which is preliminary data.</text>
</comment>
<dbReference type="PANTHER" id="PTHR43102:SF2">
    <property type="entry name" value="GAF DOMAIN-CONTAINING PROTEIN"/>
    <property type="match status" value="1"/>
</dbReference>
<dbReference type="EMBL" id="BJZS01000022">
    <property type="protein sequence ID" value="GEO94638.1"/>
    <property type="molecule type" value="Genomic_DNA"/>
</dbReference>
<dbReference type="InterPro" id="IPR029016">
    <property type="entry name" value="GAF-like_dom_sf"/>
</dbReference>
<proteinExistence type="predicted"/>
<evidence type="ECO:0000259" key="2">
    <source>
        <dbReference type="SMART" id="SM00065"/>
    </source>
</evidence>
<reference evidence="4 5" key="1">
    <citation type="submission" date="2019-07" db="EMBL/GenBank/DDBJ databases">
        <title>Whole genome shotgun sequence of Kocuria turfanensis NBRC 107627.</title>
        <authorList>
            <person name="Hosoyama A."/>
            <person name="Uohara A."/>
            <person name="Ohji S."/>
            <person name="Ichikawa N."/>
        </authorList>
    </citation>
    <scope>NUCLEOTIDE SEQUENCE [LARGE SCALE GENOMIC DNA]</scope>
    <source>
        <strain evidence="4 5">NBRC 107627</strain>
    </source>
</reference>
<dbReference type="InterPro" id="IPR036457">
    <property type="entry name" value="PPM-type-like_dom_sf"/>
</dbReference>